<feature type="domain" description="ABC transporter" evidence="8">
    <location>
        <begin position="371"/>
        <end position="605"/>
    </location>
</feature>
<dbReference type="GO" id="GO:0005524">
    <property type="term" value="F:ATP binding"/>
    <property type="evidence" value="ECO:0007669"/>
    <property type="project" value="UniProtKB-KW"/>
</dbReference>
<evidence type="ECO:0000256" key="7">
    <source>
        <dbReference type="SAM" id="Phobius"/>
    </source>
</evidence>
<keyword evidence="3" id="KW-0547">Nucleotide-binding</keyword>
<gene>
    <name evidence="10" type="ORF">METZ01_LOCUS124901</name>
</gene>
<proteinExistence type="predicted"/>
<evidence type="ECO:0000256" key="6">
    <source>
        <dbReference type="ARBA" id="ARBA00023136"/>
    </source>
</evidence>
<dbReference type="InterPro" id="IPR003439">
    <property type="entry name" value="ABC_transporter-like_ATP-bd"/>
</dbReference>
<dbReference type="Gene3D" id="3.40.50.300">
    <property type="entry name" value="P-loop containing nucleotide triphosphate hydrolases"/>
    <property type="match status" value="1"/>
</dbReference>
<keyword evidence="2 7" id="KW-0812">Transmembrane</keyword>
<reference evidence="10" key="1">
    <citation type="submission" date="2018-05" db="EMBL/GenBank/DDBJ databases">
        <authorList>
            <person name="Lanie J.A."/>
            <person name="Ng W.-L."/>
            <person name="Kazmierczak K.M."/>
            <person name="Andrzejewski T.M."/>
            <person name="Davidsen T.M."/>
            <person name="Wayne K.J."/>
            <person name="Tettelin H."/>
            <person name="Glass J.I."/>
            <person name="Rusch D."/>
            <person name="Podicherti R."/>
            <person name="Tsui H.-C.T."/>
            <person name="Winkler M.E."/>
        </authorList>
    </citation>
    <scope>NUCLEOTIDE SEQUENCE</scope>
</reference>
<dbReference type="PROSITE" id="PS50893">
    <property type="entry name" value="ABC_TRANSPORTER_2"/>
    <property type="match status" value="1"/>
</dbReference>
<dbReference type="PROSITE" id="PS50929">
    <property type="entry name" value="ABC_TM1F"/>
    <property type="match status" value="1"/>
</dbReference>
<dbReference type="InterPro" id="IPR017871">
    <property type="entry name" value="ABC_transporter-like_CS"/>
</dbReference>
<organism evidence="10">
    <name type="scientific">marine metagenome</name>
    <dbReference type="NCBI Taxonomy" id="408172"/>
    <lineage>
        <taxon>unclassified sequences</taxon>
        <taxon>metagenomes</taxon>
        <taxon>ecological metagenomes</taxon>
    </lineage>
</organism>
<evidence type="ECO:0000259" key="9">
    <source>
        <dbReference type="PROSITE" id="PS50929"/>
    </source>
</evidence>
<evidence type="ECO:0008006" key="11">
    <source>
        <dbReference type="Google" id="ProtNLM"/>
    </source>
</evidence>
<dbReference type="SUPFAM" id="SSF52540">
    <property type="entry name" value="P-loop containing nucleoside triphosphate hydrolases"/>
    <property type="match status" value="1"/>
</dbReference>
<dbReference type="AlphaFoldDB" id="A0A381Y6N2"/>
<dbReference type="InterPro" id="IPR011527">
    <property type="entry name" value="ABC1_TM_dom"/>
</dbReference>
<dbReference type="Gene3D" id="1.20.1560.10">
    <property type="entry name" value="ABC transporter type 1, transmembrane domain"/>
    <property type="match status" value="1"/>
</dbReference>
<name>A0A381Y6N2_9ZZZZ</name>
<dbReference type="GO" id="GO:0016887">
    <property type="term" value="F:ATP hydrolysis activity"/>
    <property type="evidence" value="ECO:0007669"/>
    <property type="project" value="InterPro"/>
</dbReference>
<keyword evidence="5 7" id="KW-1133">Transmembrane helix</keyword>
<dbReference type="FunFam" id="3.40.50.300:FF:000218">
    <property type="entry name" value="Multidrug ABC transporter ATP-binding protein"/>
    <property type="match status" value="1"/>
</dbReference>
<dbReference type="Pfam" id="PF00005">
    <property type="entry name" value="ABC_tran"/>
    <property type="match status" value="1"/>
</dbReference>
<evidence type="ECO:0000259" key="8">
    <source>
        <dbReference type="PROSITE" id="PS50893"/>
    </source>
</evidence>
<dbReference type="EMBL" id="UINC01017392">
    <property type="protein sequence ID" value="SVA72047.1"/>
    <property type="molecule type" value="Genomic_DNA"/>
</dbReference>
<feature type="transmembrane region" description="Helical" evidence="7">
    <location>
        <begin position="195"/>
        <end position="212"/>
    </location>
</feature>
<evidence type="ECO:0000256" key="4">
    <source>
        <dbReference type="ARBA" id="ARBA00022840"/>
    </source>
</evidence>
<dbReference type="PANTHER" id="PTHR43394">
    <property type="entry name" value="ATP-DEPENDENT PERMEASE MDL1, MITOCHONDRIAL"/>
    <property type="match status" value="1"/>
</dbReference>
<dbReference type="InterPro" id="IPR027417">
    <property type="entry name" value="P-loop_NTPase"/>
</dbReference>
<feature type="transmembrane region" description="Helical" evidence="7">
    <location>
        <begin position="12"/>
        <end position="33"/>
    </location>
</feature>
<dbReference type="GO" id="GO:0016020">
    <property type="term" value="C:membrane"/>
    <property type="evidence" value="ECO:0007669"/>
    <property type="project" value="UniProtKB-SubCell"/>
</dbReference>
<keyword evidence="4" id="KW-0067">ATP-binding</keyword>
<dbReference type="CDD" id="cd03251">
    <property type="entry name" value="ABCC_MsbA"/>
    <property type="match status" value="1"/>
</dbReference>
<dbReference type="PANTHER" id="PTHR43394:SF1">
    <property type="entry name" value="ATP-BINDING CASSETTE SUB-FAMILY B MEMBER 10, MITOCHONDRIAL"/>
    <property type="match status" value="1"/>
</dbReference>
<comment type="subcellular location">
    <subcellularLocation>
        <location evidence="1">Membrane</location>
        <topology evidence="1">Multi-pass membrane protein</topology>
    </subcellularLocation>
</comment>
<evidence type="ECO:0000256" key="5">
    <source>
        <dbReference type="ARBA" id="ARBA00022989"/>
    </source>
</evidence>
<sequence>MSQRIYTRLGKLVLPYWPFLLISTIASLIYVVFNSLSIWLTASLINNILSDFDQLLANHRALSNEIMSFNDQLKYWTNELILRDTPRETLKILCLNILFVFVVKNIFLYIKNISLTYVQFNLITSIRTSIYNHFHSLSLSFFDKAKSGELTSIVVTDVANMRVAFGTSFHRIFVEPVNILMFISLLFIINVNLALYALIIVPVTAIIIFWIGRSIRRKSMRTAKQIAGIMNILTEILNSIRVVKAFGTEAYETKRFKKEQDRYYNLISRRARLRLTASPITETIGAVIGVSLLWVGGLDVLVAGTMSPEDFIRFILILFSVLGPIRLLSNVSVDLQKGAASAQRVFAILDQPPEIIDNPNAITLNTFSGEIDFQNVGFNYIEGETVLNGISFSIPKGKVVAIVGPSGSGKSTIADLIPRFYDIGSGAILIDGINIRDAKLASLRNQMGIVTQETILFNETIEFNITYGVENYSQRELESAAQAANAYDFILDQPKGFQTIIGEKGVKLSGGQRQRLAIARAILRNPPILILDEATSSLDTESERKVQTALEHLMQDRTTLVIAHRLSTIQRADSIVVLDKGQIVETGTHDSLLKEKGLYAKLFEKLMEG</sequence>
<dbReference type="InterPro" id="IPR036640">
    <property type="entry name" value="ABC1_TM_sf"/>
</dbReference>
<evidence type="ECO:0000256" key="1">
    <source>
        <dbReference type="ARBA" id="ARBA00004141"/>
    </source>
</evidence>
<feature type="transmembrane region" description="Helical" evidence="7">
    <location>
        <begin position="172"/>
        <end position="189"/>
    </location>
</feature>
<feature type="transmembrane region" description="Helical" evidence="7">
    <location>
        <begin position="275"/>
        <end position="296"/>
    </location>
</feature>
<dbReference type="Pfam" id="PF00664">
    <property type="entry name" value="ABC_membrane"/>
    <property type="match status" value="1"/>
</dbReference>
<dbReference type="GO" id="GO:0015421">
    <property type="term" value="F:ABC-type oligopeptide transporter activity"/>
    <property type="evidence" value="ECO:0007669"/>
    <property type="project" value="TreeGrafter"/>
</dbReference>
<dbReference type="InterPro" id="IPR039421">
    <property type="entry name" value="Type_1_exporter"/>
</dbReference>
<evidence type="ECO:0000256" key="2">
    <source>
        <dbReference type="ARBA" id="ARBA00022692"/>
    </source>
</evidence>
<evidence type="ECO:0000256" key="3">
    <source>
        <dbReference type="ARBA" id="ARBA00022741"/>
    </source>
</evidence>
<protein>
    <recommendedName>
        <fullName evidence="11">ABC transporter ATP-binding protein</fullName>
    </recommendedName>
</protein>
<dbReference type="SUPFAM" id="SSF90123">
    <property type="entry name" value="ABC transporter transmembrane region"/>
    <property type="match status" value="1"/>
</dbReference>
<feature type="domain" description="ABC transmembrane type-1" evidence="9">
    <location>
        <begin position="21"/>
        <end position="337"/>
    </location>
</feature>
<dbReference type="SMART" id="SM00382">
    <property type="entry name" value="AAA"/>
    <property type="match status" value="1"/>
</dbReference>
<accession>A0A381Y6N2</accession>
<dbReference type="CDD" id="cd18552">
    <property type="entry name" value="ABC_6TM_MsbA_like"/>
    <property type="match status" value="1"/>
</dbReference>
<dbReference type="InterPro" id="IPR003593">
    <property type="entry name" value="AAA+_ATPase"/>
</dbReference>
<keyword evidence="6 7" id="KW-0472">Membrane</keyword>
<feature type="transmembrane region" description="Helical" evidence="7">
    <location>
        <begin position="90"/>
        <end position="110"/>
    </location>
</feature>
<dbReference type="PROSITE" id="PS00211">
    <property type="entry name" value="ABC_TRANSPORTER_1"/>
    <property type="match status" value="1"/>
</dbReference>
<evidence type="ECO:0000313" key="10">
    <source>
        <dbReference type="EMBL" id="SVA72047.1"/>
    </source>
</evidence>